<proteinExistence type="predicted"/>
<dbReference type="HOGENOM" id="CLU_2979808_0_0_1"/>
<dbReference type="AlphaFoldDB" id="K9GBP7"/>
<dbReference type="InParanoid" id="K9GBP7"/>
<accession>K9GBP7</accession>
<name>K9GBP7_PEND2</name>
<sequence length="58" mass="6887">MINFIVFLCLKCARAIFPKQGSRWKIEYYIWAFGRQLLVRPTQLARSRNPGDKFSMYG</sequence>
<evidence type="ECO:0000313" key="3">
    <source>
        <dbReference type="Proteomes" id="UP000009882"/>
    </source>
</evidence>
<organism evidence="2 3">
    <name type="scientific">Penicillium digitatum (strain PHI26 / CECT 20796)</name>
    <name type="common">Green mold</name>
    <dbReference type="NCBI Taxonomy" id="1170229"/>
    <lineage>
        <taxon>Eukaryota</taxon>
        <taxon>Fungi</taxon>
        <taxon>Dikarya</taxon>
        <taxon>Ascomycota</taxon>
        <taxon>Pezizomycotina</taxon>
        <taxon>Eurotiomycetes</taxon>
        <taxon>Eurotiomycetidae</taxon>
        <taxon>Eurotiales</taxon>
        <taxon>Aspergillaceae</taxon>
        <taxon>Penicillium</taxon>
    </lineage>
</organism>
<protein>
    <submittedName>
        <fullName evidence="2">Uncharacterized protein</fullName>
    </submittedName>
</protein>
<reference evidence="3" key="1">
    <citation type="journal article" date="2012" name="BMC Genomics">
        <title>Genome sequence of the necrotrophic fungus Penicillium digitatum, the main postharvest pathogen of citrus.</title>
        <authorList>
            <person name="Marcet-Houben M."/>
            <person name="Ballester A.-R."/>
            <person name="de la Fuente B."/>
            <person name="Harries E."/>
            <person name="Marcos J.F."/>
            <person name="Gonzalez-Candelas L."/>
            <person name="Gabaldon T."/>
        </authorList>
    </citation>
    <scope>NUCLEOTIDE SEQUENCE [LARGE SCALE GENOMIC DNA]</scope>
    <source>
        <strain evidence="3">PHI26 / CECT 20796</strain>
    </source>
</reference>
<keyword evidence="3" id="KW-1185">Reference proteome</keyword>
<feature type="chain" id="PRO_5012565156" evidence="1">
    <location>
        <begin position="16"/>
        <end position="58"/>
    </location>
</feature>
<dbReference type="EMBL" id="AKCT01000036">
    <property type="protein sequence ID" value="EKV18582.1"/>
    <property type="molecule type" value="Genomic_DNA"/>
</dbReference>
<evidence type="ECO:0000256" key="1">
    <source>
        <dbReference type="SAM" id="SignalP"/>
    </source>
</evidence>
<comment type="caution">
    <text evidence="2">The sequence shown here is derived from an EMBL/GenBank/DDBJ whole genome shotgun (WGS) entry which is preliminary data.</text>
</comment>
<evidence type="ECO:0000313" key="2">
    <source>
        <dbReference type="EMBL" id="EKV18582.1"/>
    </source>
</evidence>
<feature type="signal peptide" evidence="1">
    <location>
        <begin position="1"/>
        <end position="15"/>
    </location>
</feature>
<dbReference type="Proteomes" id="UP000009882">
    <property type="component" value="Unassembled WGS sequence"/>
</dbReference>
<keyword evidence="1" id="KW-0732">Signal</keyword>
<gene>
    <name evidence="2" type="ORF">PDIG_08960</name>
</gene>